<sequence>MSLIEHAKTEMELAWPKCDEMQDMVKKNVMELMEVFSNQRHSNFSAPYVLKAFYELANFKTIAPLTGHDEEWIEVGDDVYQNKRDGEVFKKGKQGRAYWIGGRVFRDESGTFLNGGSRVYIEFPWLKPEPEIVEFECWQKKQNDFMVAINISDYGDEINNKKYIRDNETEECGITALDVIDSIIALTTPARQEACRQAFNGNKVFIVNINLVLNRPEGESFSEFKSEMDEYGRVTISYNAVAYSHFPLDWLDKALTDTGFVLEGNF</sequence>
<dbReference type="AlphaFoldDB" id="A0AAU9PYW0"/>
<protein>
    <submittedName>
        <fullName evidence="1">Uncharacterized protein</fullName>
    </submittedName>
</protein>
<gene>
    <name evidence="1" type="ORF">THF1D04_10717</name>
</gene>
<dbReference type="EMBL" id="CAKMTQ010000001">
    <property type="protein sequence ID" value="CAH1521232.1"/>
    <property type="molecule type" value="Genomic_DNA"/>
</dbReference>
<organism evidence="1 2">
    <name type="scientific">Vibrio owensii</name>
    <dbReference type="NCBI Taxonomy" id="696485"/>
    <lineage>
        <taxon>Bacteria</taxon>
        <taxon>Pseudomonadati</taxon>
        <taxon>Pseudomonadota</taxon>
        <taxon>Gammaproteobacteria</taxon>
        <taxon>Vibrionales</taxon>
        <taxon>Vibrionaceae</taxon>
        <taxon>Vibrio</taxon>
    </lineage>
</organism>
<dbReference type="InterPro" id="IPR057383">
    <property type="entry name" value="Tad3"/>
</dbReference>
<proteinExistence type="predicted"/>
<accession>A0AAU9PYW0</accession>
<name>A0AAU9PYW0_9VIBR</name>
<reference evidence="1" key="1">
    <citation type="submission" date="2022-01" db="EMBL/GenBank/DDBJ databases">
        <authorList>
            <person name="Lagorce A."/>
        </authorList>
    </citation>
    <scope>NUCLEOTIDE SEQUENCE</scope>
    <source>
        <strain evidence="1">Th15_F1_D04</strain>
    </source>
</reference>
<dbReference type="Pfam" id="PF25185">
    <property type="entry name" value="Tad3"/>
    <property type="match status" value="1"/>
</dbReference>
<dbReference type="Proteomes" id="UP001295420">
    <property type="component" value="Unassembled WGS sequence"/>
</dbReference>
<comment type="caution">
    <text evidence="1">The sequence shown here is derived from an EMBL/GenBank/DDBJ whole genome shotgun (WGS) entry which is preliminary data.</text>
</comment>
<evidence type="ECO:0000313" key="1">
    <source>
        <dbReference type="EMBL" id="CAH1521232.1"/>
    </source>
</evidence>
<evidence type="ECO:0000313" key="2">
    <source>
        <dbReference type="Proteomes" id="UP001295420"/>
    </source>
</evidence>
<dbReference type="RefSeq" id="WP_409929952.1">
    <property type="nucleotide sequence ID" value="NZ_CAKMTQ010000001.1"/>
</dbReference>